<reference evidence="2" key="1">
    <citation type="submission" date="2020-01" db="EMBL/GenBank/DDBJ databases">
        <authorList>
            <person name="Meier V. D."/>
            <person name="Meier V D."/>
        </authorList>
    </citation>
    <scope>NUCLEOTIDE SEQUENCE</scope>
    <source>
        <strain evidence="2">HLG_WM_MAG_08</strain>
    </source>
</reference>
<sequence length="31" mass="3449">MFSWDFGLPMAIVVALIVIAWLSFLSVAFFG</sequence>
<keyword evidence="1" id="KW-0472">Membrane</keyword>
<keyword evidence="1" id="KW-1133">Transmembrane helix</keyword>
<feature type="transmembrane region" description="Helical" evidence="1">
    <location>
        <begin position="6"/>
        <end position="30"/>
    </location>
</feature>
<keyword evidence="1" id="KW-0812">Transmembrane</keyword>
<gene>
    <name evidence="2" type="ORF">HELGO_WM18786</name>
</gene>
<evidence type="ECO:0000256" key="1">
    <source>
        <dbReference type="SAM" id="Phobius"/>
    </source>
</evidence>
<dbReference type="AlphaFoldDB" id="A0A6S6T0M3"/>
<protein>
    <submittedName>
        <fullName evidence="2">Uncharacterized protein</fullName>
    </submittedName>
</protein>
<evidence type="ECO:0000313" key="2">
    <source>
        <dbReference type="EMBL" id="CAA6816601.1"/>
    </source>
</evidence>
<proteinExistence type="predicted"/>
<accession>A0A6S6T0M3</accession>
<name>A0A6S6T0M3_9GAMM</name>
<dbReference type="EMBL" id="CACVAV010000266">
    <property type="protein sequence ID" value="CAA6816601.1"/>
    <property type="molecule type" value="Genomic_DNA"/>
</dbReference>
<organism evidence="2">
    <name type="scientific">uncultured Thiotrichaceae bacterium</name>
    <dbReference type="NCBI Taxonomy" id="298394"/>
    <lineage>
        <taxon>Bacteria</taxon>
        <taxon>Pseudomonadati</taxon>
        <taxon>Pseudomonadota</taxon>
        <taxon>Gammaproteobacteria</taxon>
        <taxon>Thiotrichales</taxon>
        <taxon>Thiotrichaceae</taxon>
        <taxon>environmental samples</taxon>
    </lineage>
</organism>